<dbReference type="GO" id="GO:0045505">
    <property type="term" value="F:dynein intermediate chain binding"/>
    <property type="evidence" value="ECO:0007669"/>
    <property type="project" value="InterPro"/>
</dbReference>
<feature type="coiled-coil region" evidence="1">
    <location>
        <begin position="2967"/>
        <end position="2994"/>
    </location>
</feature>
<feature type="compositionally biased region" description="Polar residues" evidence="2">
    <location>
        <begin position="166"/>
        <end position="179"/>
    </location>
</feature>
<evidence type="ECO:0000313" key="5">
    <source>
        <dbReference type="Proteomes" id="UP001212841"/>
    </source>
</evidence>
<name>A0AAD5SCH1_9FUNG</name>
<organism evidence="4 5">
    <name type="scientific">Rhizophlyctis rosea</name>
    <dbReference type="NCBI Taxonomy" id="64517"/>
    <lineage>
        <taxon>Eukaryota</taxon>
        <taxon>Fungi</taxon>
        <taxon>Fungi incertae sedis</taxon>
        <taxon>Chytridiomycota</taxon>
        <taxon>Chytridiomycota incertae sedis</taxon>
        <taxon>Chytridiomycetes</taxon>
        <taxon>Rhizophlyctidales</taxon>
        <taxon>Rhizophlyctidaceae</taxon>
        <taxon>Rhizophlyctis</taxon>
    </lineage>
</organism>
<evidence type="ECO:0000259" key="3">
    <source>
        <dbReference type="PROSITE" id="PS50181"/>
    </source>
</evidence>
<dbReference type="Gene3D" id="1.20.1280.50">
    <property type="match status" value="1"/>
</dbReference>
<evidence type="ECO:0000256" key="2">
    <source>
        <dbReference type="SAM" id="MobiDB-lite"/>
    </source>
</evidence>
<feature type="domain" description="F-box" evidence="3">
    <location>
        <begin position="3527"/>
        <end position="3573"/>
    </location>
</feature>
<feature type="compositionally biased region" description="Polar residues" evidence="2">
    <location>
        <begin position="1"/>
        <end position="11"/>
    </location>
</feature>
<sequence length="3686" mass="412342">MLRAINATSSHPSEEHHNFVDAPNAAKASDSDDRWARAEHKWLEIFFSTEEGGMTSTVKGVDSLGRPLLELERVIKVSFNEAADRLSNITGGSNGRAGSGVRRQDDVLRKTQGGKGRIVRPRTADLSKQQRKMLEEFRVLDQYIFIREDDPRVIDDSSTRIRKETSISTYDASPPNDDQPSADLAATASQSEIILPKHARPLSREGREILREVVTSASRASSTLSKALVDQSLSAARSTLKASKPDLAPSADSDHHETALPGLPSPTIKAKLPPSMSQRHVPEDYVDLPQKNVRTRNITNRFKIPRVPHLPRLTPASSRMVVSMGESNRDVRQMSWGVKLETPVKADHSIEEEFPMDDSLLAGSNASRSLTSSLECIEDTMSAFGVPYEDRRLMQLRALSTYLTTQHDQSHRATRRIGHIFPLDYFMDFEETLHLLRNIHLPSFRARNIHHHDSADFIWDSPSSSSSLSSWRPCKVVQFDPVQKLFEIEFEGSRGSVRAHSIWVTKCDVLPPWESEEGMRRKLVTAQVMRAEFEYFVTLREWVAIARPQLEKLVPEFPSGYVEGLLKKVIASRSWRGVSGLCSHDDGFGEEEDGPTAFADCSIELAELRNHYFDSQVRATLIQISAFREHVPLSVIFDSYHQMFRKSRYLESVQEGSGTGFTNQGTAAFSVSHLVKEVGGELIFLKRPVADVLAWVKEELGKCLGPTVYESFAQPLSDSHRQQTERQCSMLLTSAQSKSGNELGDLRTSRLRSSAAPRRESMLNLLSSEDLDKSGAVVAEMDEDGVVHVSPSDFQKYSKAFQTRFVTSVGSAAAEIIGRGWQDIKDSLRGGGDHGGEETYGSRLSRMVSTLAESYALPFLRHRIMETYQLFKEGKLVILLNLVVQSSATEEGNAITPLTIDYDTPLTQVSEHVLDALTRWLDPVECILPDGIMTSTPADHRYIETLCKDLISDAASAASDFLTEIRKSLIPRIRSASRPLISNGSSESYLGVCKAVMRDLDQIGGGLGRLPGRMKRGVFEIRTEVMRGMIEGWVEKARKSTLRVIAKRVRDELGKLKGADWFFGLVLPGTFDETKVAISVLGELRAEIPKLEQQSGLTKALKAFLNDCLYSLDDDTVAQFYGTYTLHSRLAEFLATSETEVSNTVSRLRVTLDREVNMFVGVQREVESKLRKLLEDPIVADVIVKPANAQRARLSGIKTHITDAIEIGRAIQQKADCIQDGVIKGRLATIDAELNDWLVLVNGVVDMYENVCGWRNNPISGLDMSKVIERSSELQNVMQSTVLRSCAVVKRADEELTHFIINQLPVLRIVTDRGLRSWHWERIVQILGLPADTDQDTVSLAELLVNARQLQDVLSALRVVAEEGDKELSLRGTIETVSERFDTLQLALHEDSDIPFPAITSFDAAISSLESDQLTLSMLNSSPFSQRYASSISRVKGELNTALEILKQWSILQPLMQKVHSFFVTDQVRLQLAAELKRYRGIEGSYRAVMVRFVRSGRAIRKFTVSTDGMLHMLEGMNSKLQRIVEDFQSWLDNKRHTFPRLFCLADDELLDLVSNATKPDEVSLCLTKLFRIRRLIHKKDASAEGDFRILGIESPEGEKLHFRNPISTKSYTVEVWMTRLNGEIQSSLKEMVLSNLRETSKGLKSSVWERDIRNVIDSSALGQVKILLIQILTTATLEGLIQTSASDLQQMREKVQNSVELLGELLRNRSGNGISQLAWGALISVLIGYRDWVAQLAEEKVQSLDEFAWMAGLRYRHDEEELAVTVEQSMYSAQYGFDYLGPDLALPTLPLHSAFAKVWLANHSRYGVVAIGEHPGKTHFLRMHLTSLGRYAIEFSLNKNIMPAAVARLLIGAALGVSIVFRHVDRLNAESFSTWVSGMESMRYLTGRQDLTVGSFLGRAVKLTPTDCLNCFATLSRATEGSVSADTIEKVRSHNRVLSISPPDLVAISVGIFERYGLHSSDLGLKLGTFFKMGPTLLHHIDFTLRGLKAVFTIFQKLRETETEKSEPEALTAAIDVLIRGQLATNDIIIFDTLIKKVFGVANSDGPAGHLQAERSALRTAVDGGQHIVMVEKHRGAALKIIQNCAEERGANVHFINTTAIEGALLLGQQTAAGSINGVIANVISSHLKSDNAQTWLVFEAVDSEMEDYLYDLGAGDAGMCLVTGRRIVLPQKCTIIIQASESLSRMSDNFSTIRVREIWSWRAELMEWEVKIFGGKASTENQSQVCSTIANLSSMLFSEMWRLWGAHAVIDERTSYKGLLKILYCNLQEGGLQRYCASSAFILEAFISALIWTVGNALPPLARVDFQEQLIRWLESNVRICGFLSAWKQTLKSGGSIFDLRFDVLLAKWCPASSAASNPAAIRNGILNLLLSHGISVCAIGDVNIGKRDTVLGLLSSNSSALVTHFLGRGESLKAVLQQNLFETAAGLCAPIKDKKLVIFMEEANATAAEAFKLLHTEGGYWCNSGTFRKVRGVSAVVAVDVCLKERKWHTPFEDGDFMLMCFWANDFWGDEVATFVKRLPSTGTADQILAAAEATSSVRQQLQLMDHGNIGRNTLAKRLLQLLRELLLLGETDAGLSRAKLANVWLTELSNDFSSIFGDDLIWRNLWEWCRRSFNVSSKYVETNRQTSPELLRPVRVRNLPEVLESQPKFMSPVTRAAPFKKIVERMRVNFSLSGRHSVLNVPSDIDGCHSDEVVHSAASLEGCNVVEYCADDDPTAIEWSVCLRKLILSVAGTNRRSVLYLKLCKIPLAPACCMDLKLMLQSSLMMHLWRSSELDDILRNGKNQQQSASQLGALHQLGKDAGLKITLLLVVSPDSINVHGHYLADIRPRLVTYELPSLSQGLLKEIAQVRLRSVAMVVDVHSLSELVAEVFLVTVNTNAKAAGQFPVSSANFVEFLETFIRILETRTSALQNEAKDVQAALDNIQGAENLMLKRCEEAQKQMTDLPDILRKLDDENTALIEERNNVLKSIEKCQQDIRDAERNANIRKREMEADLVRRSMEAAKTAYDGSLERLQSIGKDDIEELKSFSIPPPTVELLGVALCLVFDRKTTWAEGKKLISSHSFLARMAMLEPKSLASSKVQRLQKMLESPVVQPDRLYSALDSVRTMFAWLRATCQYATEHLSSRAGTIKRVESSDPTVRDKLELELEGLIQRHRNVSDRLSDVTDRLNRETGHLALLREIFNASNIFGPDDDPEGEAQWIQQAFHSTERNVLFETEKVALAHDKYQLVLNQLADLQESLAEERNETDKLLDNALDLIRSLTPSNLFELVRESEQNQFSNHAWRSLQKVFNLSSTGVESTFSDIRQKLRSEDLAVVSQNKAKALKTIVLDPLFQQAAFYDRNMAATSAVKPVEGCKAAFVVREVTLLLHTFNGRRERLETAVAEARHKVADAKSTFDARWIERFGDVYAFWTFERIIAACRQVPERLKRINRKSLLADLSATTIHPLLSRVLQAVCALIGWESESTALRKRVLANSSEFFEVLSKLDVSSQRVYDIVQAHFQTRELKDLSVQIQHQYGRVYLDVITSLPEELSVVILSLLDDRSLCRSAGVSSKWHALLQKQPMWRWFCHRRGWGIAFTYSPSMNWKRLYGSLTKGAQKRTKLIETEFLQYLSGSVGISAYKKAAGFLKKVPEYSALEKSIAMTLPQMEVITRLELTGPPNLTVLRRKKWIELPPCDIEGQ</sequence>
<dbReference type="InterPro" id="IPR026983">
    <property type="entry name" value="DHC"/>
</dbReference>
<dbReference type="Gene3D" id="1.20.920.20">
    <property type="match status" value="1"/>
</dbReference>
<reference evidence="4" key="1">
    <citation type="submission" date="2020-05" db="EMBL/GenBank/DDBJ databases">
        <title>Phylogenomic resolution of chytrid fungi.</title>
        <authorList>
            <person name="Stajich J.E."/>
            <person name="Amses K."/>
            <person name="Simmons R."/>
            <person name="Seto K."/>
            <person name="Myers J."/>
            <person name="Bonds A."/>
            <person name="Quandt C.A."/>
            <person name="Barry K."/>
            <person name="Liu P."/>
            <person name="Grigoriev I."/>
            <person name="Longcore J.E."/>
            <person name="James T.Y."/>
        </authorList>
    </citation>
    <scope>NUCLEOTIDE SEQUENCE</scope>
    <source>
        <strain evidence="4">JEL0318</strain>
    </source>
</reference>
<dbReference type="InterPro" id="IPR036047">
    <property type="entry name" value="F-box-like_dom_sf"/>
</dbReference>
<dbReference type="Proteomes" id="UP001212841">
    <property type="component" value="Unassembled WGS sequence"/>
</dbReference>
<feature type="region of interest" description="Disordered" evidence="2">
    <location>
        <begin position="1"/>
        <end position="32"/>
    </location>
</feature>
<dbReference type="Gene3D" id="1.10.8.710">
    <property type="match status" value="1"/>
</dbReference>
<dbReference type="SUPFAM" id="SSF81383">
    <property type="entry name" value="F-box domain"/>
    <property type="match status" value="1"/>
</dbReference>
<dbReference type="InterPro" id="IPR042222">
    <property type="entry name" value="Dynein_2_N"/>
</dbReference>
<evidence type="ECO:0000313" key="4">
    <source>
        <dbReference type="EMBL" id="KAJ3052239.1"/>
    </source>
</evidence>
<dbReference type="GO" id="GO:0097729">
    <property type="term" value="C:9+2 motile cilium"/>
    <property type="evidence" value="ECO:0007669"/>
    <property type="project" value="TreeGrafter"/>
</dbReference>
<dbReference type="EMBL" id="JADGJD010000312">
    <property type="protein sequence ID" value="KAJ3052239.1"/>
    <property type="molecule type" value="Genomic_DNA"/>
</dbReference>
<dbReference type="Gene3D" id="3.20.180.20">
    <property type="entry name" value="Dynein heavy chain, N-terminal domain 2"/>
    <property type="match status" value="1"/>
</dbReference>
<dbReference type="Gene3D" id="1.20.140.100">
    <property type="entry name" value="Dynein heavy chain, N-terminal domain 2"/>
    <property type="match status" value="1"/>
</dbReference>
<accession>A0AAD5SCH1</accession>
<dbReference type="GO" id="GO:0005524">
    <property type="term" value="F:ATP binding"/>
    <property type="evidence" value="ECO:0007669"/>
    <property type="project" value="InterPro"/>
</dbReference>
<dbReference type="GO" id="GO:0030286">
    <property type="term" value="C:dynein complex"/>
    <property type="evidence" value="ECO:0007669"/>
    <property type="project" value="InterPro"/>
</dbReference>
<dbReference type="InterPro" id="IPR013602">
    <property type="entry name" value="Dynein_heavy_linker"/>
</dbReference>
<feature type="coiled-coil region" evidence="1">
    <location>
        <begin position="2904"/>
        <end position="2934"/>
    </location>
</feature>
<dbReference type="InterPro" id="IPR043157">
    <property type="entry name" value="Dynein_AAA1S"/>
</dbReference>
<dbReference type="Gene3D" id="1.20.58.1120">
    <property type="match status" value="1"/>
</dbReference>
<comment type="caution">
    <text evidence="4">The sequence shown here is derived from an EMBL/GenBank/DDBJ whole genome shotgun (WGS) entry which is preliminary data.</text>
</comment>
<dbReference type="GO" id="GO:0060294">
    <property type="term" value="P:cilium movement involved in cell motility"/>
    <property type="evidence" value="ECO:0007669"/>
    <property type="project" value="TreeGrafter"/>
</dbReference>
<dbReference type="PANTHER" id="PTHR10676:SF343">
    <property type="entry name" value="DYNEIN AXONEMAL HEAVY CHAIN 10"/>
    <property type="match status" value="1"/>
</dbReference>
<dbReference type="Pfam" id="PF08393">
    <property type="entry name" value="DHC_N2"/>
    <property type="match status" value="1"/>
</dbReference>
<gene>
    <name evidence="4" type="primary">DNAH2_2</name>
    <name evidence="4" type="ORF">HK097_006659</name>
</gene>
<dbReference type="PROSITE" id="PS50181">
    <property type="entry name" value="FBOX"/>
    <property type="match status" value="1"/>
</dbReference>
<keyword evidence="1" id="KW-0175">Coiled coil</keyword>
<feature type="coiled-coil region" evidence="1">
    <location>
        <begin position="3231"/>
        <end position="3258"/>
    </location>
</feature>
<dbReference type="InterPro" id="IPR001810">
    <property type="entry name" value="F-box_dom"/>
</dbReference>
<protein>
    <submittedName>
        <fullName evidence="4">Dynein heavy chain 2, axonemal</fullName>
    </submittedName>
</protein>
<feature type="region of interest" description="Disordered" evidence="2">
    <location>
        <begin position="240"/>
        <end position="282"/>
    </location>
</feature>
<dbReference type="InterPro" id="IPR035699">
    <property type="entry name" value="AAA_6"/>
</dbReference>
<feature type="region of interest" description="Disordered" evidence="2">
    <location>
        <begin position="165"/>
        <end position="200"/>
    </location>
</feature>
<evidence type="ECO:0000256" key="1">
    <source>
        <dbReference type="SAM" id="Coils"/>
    </source>
</evidence>
<dbReference type="Pfam" id="PF12774">
    <property type="entry name" value="AAA_6"/>
    <property type="match status" value="1"/>
</dbReference>
<dbReference type="GO" id="GO:0008569">
    <property type="term" value="F:minus-end-directed microtubule motor activity"/>
    <property type="evidence" value="ECO:0007669"/>
    <property type="project" value="TreeGrafter"/>
</dbReference>
<keyword evidence="5" id="KW-1185">Reference proteome</keyword>
<dbReference type="PANTHER" id="PTHR10676">
    <property type="entry name" value="DYNEIN HEAVY CHAIN FAMILY PROTEIN"/>
    <property type="match status" value="1"/>
</dbReference>
<dbReference type="InterPro" id="IPR042228">
    <property type="entry name" value="Dynein_linker_3"/>
</dbReference>
<dbReference type="GO" id="GO:0051959">
    <property type="term" value="F:dynein light intermediate chain binding"/>
    <property type="evidence" value="ECO:0007669"/>
    <property type="project" value="InterPro"/>
</dbReference>
<dbReference type="Pfam" id="PF12937">
    <property type="entry name" value="F-box-like"/>
    <property type="match status" value="1"/>
</dbReference>
<proteinExistence type="predicted"/>